<keyword evidence="3" id="KW-1185">Reference proteome</keyword>
<name>A0ABU7CLR4_9TELE</name>
<feature type="compositionally biased region" description="Basic and acidic residues" evidence="1">
    <location>
        <begin position="73"/>
        <end position="89"/>
    </location>
</feature>
<reference evidence="2 3" key="1">
    <citation type="submission" date="2021-07" db="EMBL/GenBank/DDBJ databases">
        <authorList>
            <person name="Palmer J.M."/>
        </authorList>
    </citation>
    <scope>NUCLEOTIDE SEQUENCE [LARGE SCALE GENOMIC DNA]</scope>
    <source>
        <strain evidence="2 3">AT_MEX2019</strain>
        <tissue evidence="2">Muscle</tissue>
    </source>
</reference>
<evidence type="ECO:0000313" key="3">
    <source>
        <dbReference type="Proteomes" id="UP001345963"/>
    </source>
</evidence>
<proteinExistence type="predicted"/>
<accession>A0ABU7CLR4</accession>
<evidence type="ECO:0000313" key="2">
    <source>
        <dbReference type="EMBL" id="MED6262785.1"/>
    </source>
</evidence>
<organism evidence="2 3">
    <name type="scientific">Ataeniobius toweri</name>
    <dbReference type="NCBI Taxonomy" id="208326"/>
    <lineage>
        <taxon>Eukaryota</taxon>
        <taxon>Metazoa</taxon>
        <taxon>Chordata</taxon>
        <taxon>Craniata</taxon>
        <taxon>Vertebrata</taxon>
        <taxon>Euteleostomi</taxon>
        <taxon>Actinopterygii</taxon>
        <taxon>Neopterygii</taxon>
        <taxon>Teleostei</taxon>
        <taxon>Neoteleostei</taxon>
        <taxon>Acanthomorphata</taxon>
        <taxon>Ovalentaria</taxon>
        <taxon>Atherinomorphae</taxon>
        <taxon>Cyprinodontiformes</taxon>
        <taxon>Goodeidae</taxon>
        <taxon>Ataeniobius</taxon>
    </lineage>
</organism>
<evidence type="ECO:0000256" key="1">
    <source>
        <dbReference type="SAM" id="MobiDB-lite"/>
    </source>
</evidence>
<feature type="compositionally biased region" description="Basic residues" evidence="1">
    <location>
        <begin position="1"/>
        <end position="11"/>
    </location>
</feature>
<dbReference type="EMBL" id="JAHUTI010094613">
    <property type="protein sequence ID" value="MED6262785.1"/>
    <property type="molecule type" value="Genomic_DNA"/>
</dbReference>
<sequence>MTRRKPGKRWRMSGNEEDPNKRARTAQLSYLPAATNVHVETDQQYLAQGTKAQESISTVLSIEDNEEPSSRSAFRDPPDGLTTEEHGNA</sequence>
<gene>
    <name evidence="2" type="ORF">ATANTOWER_026023</name>
</gene>
<dbReference type="Proteomes" id="UP001345963">
    <property type="component" value="Unassembled WGS sequence"/>
</dbReference>
<comment type="caution">
    <text evidence="2">The sequence shown here is derived from an EMBL/GenBank/DDBJ whole genome shotgun (WGS) entry which is preliminary data.</text>
</comment>
<protein>
    <submittedName>
        <fullName evidence="2">Uncharacterized protein</fullName>
    </submittedName>
</protein>
<feature type="region of interest" description="Disordered" evidence="1">
    <location>
        <begin position="1"/>
        <end position="23"/>
    </location>
</feature>
<feature type="region of interest" description="Disordered" evidence="1">
    <location>
        <begin position="61"/>
        <end position="89"/>
    </location>
</feature>